<keyword evidence="2" id="KW-0945">Host-virus interaction</keyword>
<dbReference type="Pfam" id="PF03406">
    <property type="entry name" value="Phage_fiber_2"/>
    <property type="match status" value="2"/>
</dbReference>
<dbReference type="InterPro" id="IPR051934">
    <property type="entry name" value="Phage_Tail_Fiber_Structural"/>
</dbReference>
<dbReference type="Pfam" id="PF07484">
    <property type="entry name" value="Collar"/>
    <property type="match status" value="1"/>
</dbReference>
<evidence type="ECO:0000259" key="5">
    <source>
        <dbReference type="Pfam" id="PF12604"/>
    </source>
</evidence>
<dbReference type="EMBL" id="RVGV01000020">
    <property type="protein sequence ID" value="MLU12615.1"/>
    <property type="molecule type" value="Genomic_DNA"/>
</dbReference>
<dbReference type="GO" id="GO:0019062">
    <property type="term" value="P:virion attachment to host cell"/>
    <property type="evidence" value="ECO:0007669"/>
    <property type="project" value="InterPro"/>
</dbReference>
<comment type="caution">
    <text evidence="6">The sequence shown here is derived from an EMBL/GenBank/DDBJ whole genome shotgun (WGS) entry which is preliminary data.</text>
</comment>
<dbReference type="PANTHER" id="PTHR35191">
    <property type="entry name" value="PROPHAGE SIDE TAIL FIBER PROTEIN HOMOLOG STFQ-RELATED"/>
    <property type="match status" value="1"/>
</dbReference>
<evidence type="ECO:0000259" key="4">
    <source>
        <dbReference type="Pfam" id="PF07484"/>
    </source>
</evidence>
<dbReference type="InterPro" id="IPR037053">
    <property type="entry name" value="Phage_tail_collar_dom_sf"/>
</dbReference>
<feature type="region of interest" description="Disordered" evidence="3">
    <location>
        <begin position="803"/>
        <end position="834"/>
    </location>
</feature>
<evidence type="ECO:0000256" key="3">
    <source>
        <dbReference type="SAM" id="MobiDB-lite"/>
    </source>
</evidence>
<dbReference type="InterPro" id="IPR022246">
    <property type="entry name" value="Phage_T7_Gp17_C"/>
</dbReference>
<dbReference type="Gene3D" id="3.90.1340.10">
    <property type="entry name" value="Phage tail collar domain"/>
    <property type="match status" value="1"/>
</dbReference>
<dbReference type="GO" id="GO:0046718">
    <property type="term" value="P:symbiont entry into host cell"/>
    <property type="evidence" value="ECO:0007669"/>
    <property type="project" value="InterPro"/>
</dbReference>
<evidence type="ECO:0000313" key="6">
    <source>
        <dbReference type="EMBL" id="MLU12615.1"/>
    </source>
</evidence>
<feature type="domain" description="Phage tail collar" evidence="4">
    <location>
        <begin position="750"/>
        <end position="797"/>
    </location>
</feature>
<evidence type="ECO:0000256" key="2">
    <source>
        <dbReference type="ARBA" id="ARBA00022581"/>
    </source>
</evidence>
<sequence length="949" mass="98878">MNDVTVVTSVTYPSPESLALVADVQYHEPYLSAALNRKFRGIVDPGFYAGFLPKPGGGMNLLITSVDGDKTAGAASVDIGEFYQVTIQHRKDISLALSAGKKYAIVLKGRYLLGEDTYQVNTASHIHAAEFVTRTYTDSYQLGDGELLVCTVNIPAGVSAITQEMIDTSERINRTIGIDISDSVTSTRSDVAASSLAVKKAYDLAKSKYTAQDASTTQKGLVQLSSETNSDSETMAATPKAVKSVKDLADTKAPIESPSLTGTPTAPTAAQGTNSTQIANTAFVKAAITALINGAPGTLDTLKEIAAAINNDPNFSTTINNALALKAPLASPALTGIPTAPTAAQGTNNTQIATTAYVRAAISALVGSSPEALDTLNELAAALGNDPNFATTMTNALAGKQPLDATLTALAGLATGANKLPYFTGTDTISQTDLTSVGRDILAKTSVLAVIQYLDLRELGTSGEKIPLLSTANKWSARQTFNGGITGALTGNADTATKLKTAININGVRFDGSADININTLVSRGRVTALEANAQGTSGIQLYEAYNNGYPSTYGNVLHLKGATAAGEGELFIGWSGTSGDHAPVHIRSRRDTDSANWSEWAQVYTSKDSIPGVNAKGDQDTSGNAATATKLQTACTINGVSFDGSTDITLTAAHVAAFARRATDTYADADGGVPWNAESGAYNVTRSGDSYILVNFYTGVGSCQTLQMKAHYRNGGLFYRSSRDGYGFEEDWAEVYTSKNLPQESYPVGAPIPWPSDTVPSGYALMQGQTFDKSAYPKLAAAYPSGVIPDMRGWTIKGKPASGRAVLSQEQDGIKSHTHSASASSTDLGTKTTSSFDYGTKTTSSFDYGTKTTNSAGNHSHNIPVGHTGAGNGVSAGYNAALGTGTTSSAGGHAHNVYIGAHNHTIGIGAHAHSVIIGPHGHTITVNATGNEENTVKNIAFNYIVRLA</sequence>
<dbReference type="InterPro" id="IPR005068">
    <property type="entry name" value="Phage_lambda_Stf-r2"/>
</dbReference>
<protein>
    <submittedName>
        <fullName evidence="6">Phage tail protein</fullName>
    </submittedName>
</protein>
<dbReference type="AlphaFoldDB" id="A0A403M1K7"/>
<comment type="subcellular location">
    <subcellularLocation>
        <location evidence="1">Virion</location>
    </subcellularLocation>
</comment>
<gene>
    <name evidence="6" type="ORF">DRW31_09510</name>
</gene>
<proteinExistence type="predicted"/>
<organism evidence="6">
    <name type="scientific">Shigella dysenteriae</name>
    <dbReference type="NCBI Taxonomy" id="622"/>
    <lineage>
        <taxon>Bacteria</taxon>
        <taxon>Pseudomonadati</taxon>
        <taxon>Pseudomonadota</taxon>
        <taxon>Gammaproteobacteria</taxon>
        <taxon>Enterobacterales</taxon>
        <taxon>Enterobacteriaceae</taxon>
        <taxon>Shigella</taxon>
    </lineage>
</organism>
<dbReference type="SUPFAM" id="SSF88874">
    <property type="entry name" value="Receptor-binding domain of short tail fibre protein gp12"/>
    <property type="match status" value="1"/>
</dbReference>
<dbReference type="Proteomes" id="UP000839527">
    <property type="component" value="Unassembled WGS sequence"/>
</dbReference>
<feature type="compositionally biased region" description="Low complexity" evidence="3">
    <location>
        <begin position="261"/>
        <end position="273"/>
    </location>
</feature>
<name>A0A403M1K7_SHIDY</name>
<accession>A0A403M1K7</accession>
<dbReference type="Pfam" id="PF12604">
    <property type="entry name" value="gp37_C"/>
    <property type="match status" value="1"/>
</dbReference>
<dbReference type="PANTHER" id="PTHR35191:SF1">
    <property type="entry name" value="PROPHAGE SIDE TAIL FIBER PROTEIN HOMOLOG STFQ-RELATED"/>
    <property type="match status" value="1"/>
</dbReference>
<dbReference type="InterPro" id="IPR011083">
    <property type="entry name" value="Phage_tail_collar_dom"/>
</dbReference>
<feature type="domain" description="Bacteriophage T7 Gp17 C-terminal" evidence="5">
    <location>
        <begin position="670"/>
        <end position="739"/>
    </location>
</feature>
<reference evidence="6" key="1">
    <citation type="submission" date="2018-07" db="EMBL/GenBank/DDBJ databases">
        <authorList>
            <person name="Ashton P.M."/>
            <person name="Dallman T."/>
            <person name="Nair S."/>
            <person name="De Pinna E."/>
            <person name="Peters T."/>
            <person name="Grant K."/>
        </authorList>
    </citation>
    <scope>NUCLEOTIDE SEQUENCE [LARGE SCALE GENOMIC DNA]</scope>
    <source>
        <strain evidence="6">561031</strain>
    </source>
</reference>
<feature type="region of interest" description="Disordered" evidence="3">
    <location>
        <begin position="253"/>
        <end position="273"/>
    </location>
</feature>
<evidence type="ECO:0000256" key="1">
    <source>
        <dbReference type="ARBA" id="ARBA00004328"/>
    </source>
</evidence>